<keyword evidence="4" id="KW-0862">Zinc</keyword>
<feature type="compositionally biased region" description="Basic residues" evidence="11">
    <location>
        <begin position="236"/>
        <end position="258"/>
    </location>
</feature>
<evidence type="ECO:0000256" key="10">
    <source>
        <dbReference type="PROSITE-ProRule" id="PRU00094"/>
    </source>
</evidence>
<dbReference type="Gramene" id="mRNA:HanXRQr2_Chr12g0521801">
    <property type="protein sequence ID" value="mRNA:HanXRQr2_Chr12g0521801"/>
    <property type="gene ID" value="HanXRQr2_Chr12g0521801"/>
</dbReference>
<evidence type="ECO:0000313" key="15">
    <source>
        <dbReference type="Proteomes" id="UP000215914"/>
    </source>
</evidence>
<dbReference type="Gene3D" id="3.30.50.10">
    <property type="entry name" value="Erythroid Transcription Factor GATA-1, subunit A"/>
    <property type="match status" value="1"/>
</dbReference>
<evidence type="ECO:0000256" key="1">
    <source>
        <dbReference type="ARBA" id="ARBA00004123"/>
    </source>
</evidence>
<feature type="compositionally biased region" description="Pro residues" evidence="11">
    <location>
        <begin position="284"/>
        <end position="295"/>
    </location>
</feature>
<evidence type="ECO:0000256" key="6">
    <source>
        <dbReference type="ARBA" id="ARBA00023125"/>
    </source>
</evidence>
<dbReference type="GO" id="GO:0006355">
    <property type="term" value="P:regulation of DNA-templated transcription"/>
    <property type="evidence" value="ECO:0000318"/>
    <property type="project" value="GO_Central"/>
</dbReference>
<evidence type="ECO:0000256" key="4">
    <source>
        <dbReference type="ARBA" id="ARBA00022833"/>
    </source>
</evidence>
<comment type="subcellular location">
    <subcellularLocation>
        <location evidence="1">Nucleus</location>
    </subcellularLocation>
</comment>
<evidence type="ECO:0000256" key="2">
    <source>
        <dbReference type="ARBA" id="ARBA00022723"/>
    </source>
</evidence>
<evidence type="ECO:0000256" key="9">
    <source>
        <dbReference type="ARBA" id="ARBA00024019"/>
    </source>
</evidence>
<dbReference type="PROSITE" id="PS50114">
    <property type="entry name" value="GATA_ZN_FINGER_2"/>
    <property type="match status" value="1"/>
</dbReference>
<dbReference type="Proteomes" id="UP000215914">
    <property type="component" value="Chromosome 12"/>
</dbReference>
<keyword evidence="15" id="KW-1185">Reference proteome</keyword>
<feature type="domain" description="GATA-type" evidence="12">
    <location>
        <begin position="171"/>
        <end position="203"/>
    </location>
</feature>
<reference evidence="14" key="2">
    <citation type="submission" date="2017-02" db="EMBL/GenBank/DDBJ databases">
        <title>Sunflower complete genome.</title>
        <authorList>
            <person name="Langlade N."/>
            <person name="Munos S."/>
        </authorList>
    </citation>
    <scope>NUCLEOTIDE SEQUENCE [LARGE SCALE GENOMIC DNA]</scope>
    <source>
        <tissue evidence="14">Leaves</tissue>
    </source>
</reference>
<keyword evidence="6" id="KW-0238">DNA-binding</keyword>
<evidence type="ECO:0000313" key="14">
    <source>
        <dbReference type="EMBL" id="OTG03753.1"/>
    </source>
</evidence>
<evidence type="ECO:0000256" key="3">
    <source>
        <dbReference type="ARBA" id="ARBA00022771"/>
    </source>
</evidence>
<dbReference type="SMART" id="SM00401">
    <property type="entry name" value="ZnF_GATA"/>
    <property type="match status" value="1"/>
</dbReference>
<protein>
    <submittedName>
        <fullName evidence="14">Putative zinc finger, NHR/GATA-type</fullName>
    </submittedName>
    <submittedName>
        <fullName evidence="13">Transcription factor C2C2-GATA family</fullName>
    </submittedName>
</protein>
<organism evidence="14 15">
    <name type="scientific">Helianthus annuus</name>
    <name type="common">Common sunflower</name>
    <dbReference type="NCBI Taxonomy" id="4232"/>
    <lineage>
        <taxon>Eukaryota</taxon>
        <taxon>Viridiplantae</taxon>
        <taxon>Streptophyta</taxon>
        <taxon>Embryophyta</taxon>
        <taxon>Tracheophyta</taxon>
        <taxon>Spermatophyta</taxon>
        <taxon>Magnoliopsida</taxon>
        <taxon>eudicotyledons</taxon>
        <taxon>Gunneridae</taxon>
        <taxon>Pentapetalae</taxon>
        <taxon>asterids</taxon>
        <taxon>campanulids</taxon>
        <taxon>Asterales</taxon>
        <taxon>Asteraceae</taxon>
        <taxon>Asteroideae</taxon>
        <taxon>Heliantheae alliance</taxon>
        <taxon>Heliantheae</taxon>
        <taxon>Helianthus</taxon>
    </lineage>
</organism>
<dbReference type="GO" id="GO:0000976">
    <property type="term" value="F:transcription cis-regulatory region binding"/>
    <property type="evidence" value="ECO:0000318"/>
    <property type="project" value="GO_Central"/>
</dbReference>
<dbReference type="OMA" id="TTHMFLN"/>
<keyword evidence="2" id="KW-0479">Metal-binding</keyword>
<dbReference type="InterPro" id="IPR052138">
    <property type="entry name" value="GATA_ZnFinger_Domain"/>
</dbReference>
<evidence type="ECO:0000313" key="13">
    <source>
        <dbReference type="EMBL" id="KAF5776218.1"/>
    </source>
</evidence>
<gene>
    <name evidence="14" type="ORF">HannXRQ_Chr12g0354821</name>
    <name evidence="13" type="ORF">HanXRQr2_Chr12g0521801</name>
</gene>
<dbReference type="InterPro" id="IPR000679">
    <property type="entry name" value="Znf_GATA"/>
</dbReference>
<evidence type="ECO:0000256" key="5">
    <source>
        <dbReference type="ARBA" id="ARBA00023015"/>
    </source>
</evidence>
<comment type="similarity">
    <text evidence="9">Belongs to the type IV zinc-finger family. Class B subfamily.</text>
</comment>
<reference evidence="13" key="3">
    <citation type="submission" date="2020-06" db="EMBL/GenBank/DDBJ databases">
        <title>Helianthus annuus Genome sequencing and assembly Release 2.</title>
        <authorList>
            <person name="Gouzy J."/>
            <person name="Langlade N."/>
            <person name="Munos S."/>
        </authorList>
    </citation>
    <scope>NUCLEOTIDE SEQUENCE</scope>
    <source>
        <tissue evidence="13">Leaves</tissue>
    </source>
</reference>
<dbReference type="Pfam" id="PF00320">
    <property type="entry name" value="GATA"/>
    <property type="match status" value="1"/>
</dbReference>
<keyword evidence="8" id="KW-0539">Nucleus</keyword>
<evidence type="ECO:0000256" key="11">
    <source>
        <dbReference type="SAM" id="MobiDB-lite"/>
    </source>
</evidence>
<dbReference type="FunFam" id="3.30.50.10:FF:000055">
    <property type="entry name" value="GATA transcription factor 21"/>
    <property type="match status" value="1"/>
</dbReference>
<dbReference type="CDD" id="cd00202">
    <property type="entry name" value="ZnF_GATA"/>
    <property type="match status" value="1"/>
</dbReference>
<dbReference type="OrthoDB" id="2162994at2759"/>
<proteinExistence type="inferred from homology"/>
<feature type="compositionally biased region" description="Low complexity" evidence="11">
    <location>
        <begin position="157"/>
        <end position="167"/>
    </location>
</feature>
<evidence type="ECO:0000259" key="12">
    <source>
        <dbReference type="PROSITE" id="PS50114"/>
    </source>
</evidence>
<evidence type="ECO:0000256" key="7">
    <source>
        <dbReference type="ARBA" id="ARBA00023163"/>
    </source>
</evidence>
<accession>A0A251SYU7</accession>
<dbReference type="SUPFAM" id="SSF57716">
    <property type="entry name" value="Glucocorticoid receptor-like (DNA-binding domain)"/>
    <property type="match status" value="1"/>
</dbReference>
<dbReference type="PANTHER" id="PTHR47255">
    <property type="entry name" value="GATA TRANSCRIPTION FACTOR 22-RELATED"/>
    <property type="match status" value="1"/>
</dbReference>
<dbReference type="GO" id="GO:0008270">
    <property type="term" value="F:zinc ion binding"/>
    <property type="evidence" value="ECO:0007669"/>
    <property type="project" value="UniProtKB-KW"/>
</dbReference>
<reference evidence="13 15" key="1">
    <citation type="journal article" date="2017" name="Nature">
        <title>The sunflower genome provides insights into oil metabolism, flowering and Asterid evolution.</title>
        <authorList>
            <person name="Badouin H."/>
            <person name="Gouzy J."/>
            <person name="Grassa C.J."/>
            <person name="Murat F."/>
            <person name="Staton S.E."/>
            <person name="Cottret L."/>
            <person name="Lelandais-Briere C."/>
            <person name="Owens G.L."/>
            <person name="Carrere S."/>
            <person name="Mayjonade B."/>
            <person name="Legrand L."/>
            <person name="Gill N."/>
            <person name="Kane N.C."/>
            <person name="Bowers J.E."/>
            <person name="Hubner S."/>
            <person name="Bellec A."/>
            <person name="Berard A."/>
            <person name="Berges H."/>
            <person name="Blanchet N."/>
            <person name="Boniface M.C."/>
            <person name="Brunel D."/>
            <person name="Catrice O."/>
            <person name="Chaidir N."/>
            <person name="Claudel C."/>
            <person name="Donnadieu C."/>
            <person name="Faraut T."/>
            <person name="Fievet G."/>
            <person name="Helmstetter N."/>
            <person name="King M."/>
            <person name="Knapp S.J."/>
            <person name="Lai Z."/>
            <person name="Le Paslier M.C."/>
            <person name="Lippi Y."/>
            <person name="Lorenzon L."/>
            <person name="Mandel J.R."/>
            <person name="Marage G."/>
            <person name="Marchand G."/>
            <person name="Marquand E."/>
            <person name="Bret-Mestries E."/>
            <person name="Morien E."/>
            <person name="Nambeesan S."/>
            <person name="Nguyen T."/>
            <person name="Pegot-Espagnet P."/>
            <person name="Pouilly N."/>
            <person name="Raftis F."/>
            <person name="Sallet E."/>
            <person name="Schiex T."/>
            <person name="Thomas J."/>
            <person name="Vandecasteele C."/>
            <person name="Vares D."/>
            <person name="Vear F."/>
            <person name="Vautrin S."/>
            <person name="Crespi M."/>
            <person name="Mangin B."/>
            <person name="Burke J.M."/>
            <person name="Salse J."/>
            <person name="Munos S."/>
            <person name="Vincourt P."/>
            <person name="Rieseberg L.H."/>
            <person name="Langlade N.B."/>
        </authorList>
    </citation>
    <scope>NUCLEOTIDE SEQUENCE [LARGE SCALE GENOMIC DNA]</scope>
    <source>
        <strain evidence="15">cv. SF193</strain>
        <tissue evidence="13">Leaves</tissue>
    </source>
</reference>
<dbReference type="AlphaFoldDB" id="A0A251SYU7"/>
<dbReference type="InParanoid" id="A0A251SYU7"/>
<dbReference type="GO" id="GO:0005634">
    <property type="term" value="C:nucleus"/>
    <property type="evidence" value="ECO:0000318"/>
    <property type="project" value="GO_Central"/>
</dbReference>
<name>A0A251SYU7_HELAN</name>
<feature type="region of interest" description="Disordered" evidence="11">
    <location>
        <begin position="128"/>
        <end position="167"/>
    </location>
</feature>
<dbReference type="InterPro" id="IPR013088">
    <property type="entry name" value="Znf_NHR/GATA"/>
</dbReference>
<keyword evidence="7" id="KW-0804">Transcription</keyword>
<dbReference type="PANTHER" id="PTHR47255:SF4">
    <property type="entry name" value="GATA ZINC FINGER DOMAIN-CONTAINING PROTEIN 12"/>
    <property type="match status" value="1"/>
</dbReference>
<dbReference type="STRING" id="4232.A0A251SYU7"/>
<dbReference type="EMBL" id="CM007901">
    <property type="protein sequence ID" value="OTG03753.1"/>
    <property type="molecule type" value="Genomic_DNA"/>
</dbReference>
<keyword evidence="5" id="KW-0805">Transcription regulation</keyword>
<feature type="compositionally biased region" description="Polar residues" evidence="11">
    <location>
        <begin position="128"/>
        <end position="143"/>
    </location>
</feature>
<keyword evidence="3 10" id="KW-0863">Zinc-finger</keyword>
<dbReference type="EMBL" id="MNCJ02000327">
    <property type="protein sequence ID" value="KAF5776218.1"/>
    <property type="molecule type" value="Genomic_DNA"/>
</dbReference>
<feature type="region of interest" description="Disordered" evidence="11">
    <location>
        <begin position="234"/>
        <end position="301"/>
    </location>
</feature>
<evidence type="ECO:0000256" key="8">
    <source>
        <dbReference type="ARBA" id="ARBA00023242"/>
    </source>
</evidence>
<dbReference type="FunCoup" id="A0A251SYU7">
    <property type="interactions" value="874"/>
</dbReference>
<dbReference type="PROSITE" id="PS00344">
    <property type="entry name" value="GATA_ZN_FINGER_1"/>
    <property type="match status" value="1"/>
</dbReference>
<sequence>MTPIFFNSSSNNYSSYPTDHYEDHLHTHQFLTPISQPSSSSKSLTTHMFLNSSDQNGIFNEDLNESPQYQHEGNHFGSQAYKDHGIENNNMKGLVDLSTWNKSSDLHQVKWMSSKMRVMLKMKKSDHQPMNINTYSSTSTQVTKLEEHNSPMEETDNSSNSTSSNNNIPIRVCSDCNTTKTPLWRSGPRGPKSLCNACGIRQRKARRAAAAAAAAENGDGCVYNNQLVIAPLKVTKTQHKDHKKPSKGHVAKYKKRQYSKQITTTTTTTTPPPSASPSSSLSPSPLPSPSPPSSSPPARKNGVEEFLMNLSKNLTFYHVLPQDEREAAILLMAISCGYAHET</sequence>